<feature type="domain" description="TonB-dependent transporter Oar-like beta-barrel" evidence="9">
    <location>
        <begin position="193"/>
        <end position="285"/>
    </location>
</feature>
<dbReference type="InterPro" id="IPR057601">
    <property type="entry name" value="Oar-like_b-barrel"/>
</dbReference>
<evidence type="ECO:0000259" key="9">
    <source>
        <dbReference type="Pfam" id="PF25183"/>
    </source>
</evidence>
<feature type="region of interest" description="Disordered" evidence="8">
    <location>
        <begin position="712"/>
        <end position="739"/>
    </location>
</feature>
<comment type="subcellular location">
    <subcellularLocation>
        <location evidence="1 7">Cell outer membrane</location>
        <topology evidence="1 7">Multi-pass membrane protein</topology>
    </subcellularLocation>
</comment>
<dbReference type="PANTHER" id="PTHR30069:SF46">
    <property type="entry name" value="OAR PROTEIN"/>
    <property type="match status" value="1"/>
</dbReference>
<evidence type="ECO:0000256" key="8">
    <source>
        <dbReference type="SAM" id="MobiDB-lite"/>
    </source>
</evidence>
<keyword evidence="5 7" id="KW-0472">Membrane</keyword>
<comment type="caution">
    <text evidence="10">The sequence shown here is derived from an EMBL/GenBank/DDBJ whole genome shotgun (WGS) entry which is preliminary data.</text>
</comment>
<keyword evidence="2 7" id="KW-0813">Transport</keyword>
<feature type="region of interest" description="Disordered" evidence="8">
    <location>
        <begin position="671"/>
        <end position="700"/>
    </location>
</feature>
<dbReference type="AlphaFoldDB" id="A0A085WJ35"/>
<protein>
    <submittedName>
        <fullName evidence="10">Protein oar</fullName>
    </submittedName>
</protein>
<keyword evidence="4 7" id="KW-0812">Transmembrane</keyword>
<dbReference type="GO" id="GO:0009279">
    <property type="term" value="C:cell outer membrane"/>
    <property type="evidence" value="ECO:0007669"/>
    <property type="project" value="UniProtKB-SubCell"/>
</dbReference>
<dbReference type="EMBL" id="JMCB01000007">
    <property type="protein sequence ID" value="KFE67698.1"/>
    <property type="molecule type" value="Genomic_DNA"/>
</dbReference>
<dbReference type="InterPro" id="IPR039426">
    <property type="entry name" value="TonB-dep_rcpt-like"/>
</dbReference>
<dbReference type="Gene3D" id="2.60.40.1120">
    <property type="entry name" value="Carboxypeptidase-like, regulatory domain"/>
    <property type="match status" value="1"/>
</dbReference>
<feature type="domain" description="TonB-dependent transporter Oar-like beta-barrel" evidence="9">
    <location>
        <begin position="457"/>
        <end position="609"/>
    </location>
</feature>
<keyword evidence="3 7" id="KW-1134">Transmembrane beta strand</keyword>
<evidence type="ECO:0000256" key="1">
    <source>
        <dbReference type="ARBA" id="ARBA00004571"/>
    </source>
</evidence>
<comment type="similarity">
    <text evidence="7">Belongs to the TonB-dependent receptor family.</text>
</comment>
<name>A0A085WJ35_9BACT</name>
<sequence length="1036" mass="112379">MTATSPNLQGEQTVVTDNSGTYRIPQLPPGDYTLRFDAQGFKPFARSAIQLRLNRTIRVNVELLPEAFTEQIEITGTPPTIDVGSTTTGVNVDQEFIRRIAVNRPGGKGGAARSFESLAELAPGAQNDQYGVSINGATSPENGYVVDGLSTNDPAFGINASPLSIEFVQDVNVVTGGYLPEFGRSTGGVINAVTRSGSNEFHGSVFANITPGTFEGQRTLVIDEGSVISGENTLRNLGDLGGTLGGPILQDKLWFFAGFAPSFTRYEHTRSINALQLDQETGQILRNEQGKALVTPIPDSAKKYFADARSFQYMGKLTYLINQDHNVSLSITGTPSSTGGAGKLSIDPRSGGLPAARVARPGSFGLTETIASTTAVGLKYAGAFMDKKVLIDVNAGYFHQVATTQAADGSETGDIYGNGLAGLSRATYVQDRSLTFFEDVPHADQYCKVVNYVDEDGEPQVADPCAVNNYAVGGPGLLTDGNLDRYQANAKATYLLNALGTHVFKAGIDAEFLSYGQSKSYSGGVAFQEANIGGRIDPRTGLALPNPTYGWNDFRRYGYQTGPDSAFVQEIQSSTSKSTTVGGFLQDSWSIANRVTVNAGLRYDVQAMYGGDGQLALVLGNQLSPRVGAIVDPLANGRMKFFVNFAKYYEQVPLNMLDRAFPPERRYNAVHVSPTDEGEKIGEGSGDGCDPSSREGQRTGCSDQAYIARRSEASSNPNRLYSGGKVENEPVDPDLKPQSSNEYVVGGEYEVLANTRFGATYTHRNMGSVIEDMSRDGGNTYFLGNPNSGFAQDFPKPVRNYDSVTMYLNRSFADGWLAQASYTWSRLYGNYPGLFRPETNQLDPNILSDFDLIELLPNRSGLLPFDRTHSVKLFGAKEFNITNALSSSVGLSYRGNSGTPINYYGAHPDYGQDEAFVLQRGVGGRTPWVNTIDSNIGVNYRIGKDQVISFTMDVFNLFNFQTATGVDESYTFESIYPLEGGKPSDLPSKVVINTGDREADLADPVYLTADQLNPNFKQPNRYQAPRQFRFGIRYTF</sequence>
<evidence type="ECO:0000256" key="4">
    <source>
        <dbReference type="ARBA" id="ARBA00022692"/>
    </source>
</evidence>
<evidence type="ECO:0000256" key="6">
    <source>
        <dbReference type="ARBA" id="ARBA00023237"/>
    </source>
</evidence>
<dbReference type="InterPro" id="IPR037066">
    <property type="entry name" value="Plug_dom_sf"/>
</dbReference>
<proteinExistence type="inferred from homology"/>
<dbReference type="InterPro" id="IPR036942">
    <property type="entry name" value="Beta-barrel_TonB_sf"/>
</dbReference>
<dbReference type="SUPFAM" id="SSF49464">
    <property type="entry name" value="Carboxypeptidase regulatory domain-like"/>
    <property type="match status" value="1"/>
</dbReference>
<dbReference type="STRING" id="394096.DB31_8181"/>
<keyword evidence="11" id="KW-1185">Reference proteome</keyword>
<dbReference type="Gene3D" id="2.40.170.20">
    <property type="entry name" value="TonB-dependent receptor, beta-barrel domain"/>
    <property type="match status" value="1"/>
</dbReference>
<dbReference type="Proteomes" id="UP000028725">
    <property type="component" value="Unassembled WGS sequence"/>
</dbReference>
<organism evidence="10 11">
    <name type="scientific">Hyalangium minutum</name>
    <dbReference type="NCBI Taxonomy" id="394096"/>
    <lineage>
        <taxon>Bacteria</taxon>
        <taxon>Pseudomonadati</taxon>
        <taxon>Myxococcota</taxon>
        <taxon>Myxococcia</taxon>
        <taxon>Myxococcales</taxon>
        <taxon>Cystobacterineae</taxon>
        <taxon>Archangiaceae</taxon>
        <taxon>Hyalangium</taxon>
    </lineage>
</organism>
<dbReference type="GO" id="GO:0044718">
    <property type="term" value="P:siderophore transmembrane transport"/>
    <property type="evidence" value="ECO:0007669"/>
    <property type="project" value="TreeGrafter"/>
</dbReference>
<dbReference type="Gene3D" id="2.170.130.10">
    <property type="entry name" value="TonB-dependent receptor, plug domain"/>
    <property type="match status" value="1"/>
</dbReference>
<dbReference type="SUPFAM" id="SSF56935">
    <property type="entry name" value="Porins"/>
    <property type="match status" value="1"/>
</dbReference>
<accession>A0A085WJ35</accession>
<dbReference type="GO" id="GO:0015344">
    <property type="term" value="F:siderophore uptake transmembrane transporter activity"/>
    <property type="evidence" value="ECO:0007669"/>
    <property type="project" value="TreeGrafter"/>
</dbReference>
<gene>
    <name evidence="10" type="ORF">DB31_8181</name>
</gene>
<evidence type="ECO:0000313" key="10">
    <source>
        <dbReference type="EMBL" id="KFE67698.1"/>
    </source>
</evidence>
<dbReference type="PANTHER" id="PTHR30069">
    <property type="entry name" value="TONB-DEPENDENT OUTER MEMBRANE RECEPTOR"/>
    <property type="match status" value="1"/>
</dbReference>
<dbReference type="InterPro" id="IPR008969">
    <property type="entry name" value="CarboxyPept-like_regulatory"/>
</dbReference>
<evidence type="ECO:0000313" key="11">
    <source>
        <dbReference type="Proteomes" id="UP000028725"/>
    </source>
</evidence>
<reference evidence="10 11" key="1">
    <citation type="submission" date="2014-04" db="EMBL/GenBank/DDBJ databases">
        <title>Genome assembly of Hyalangium minutum DSM 14724.</title>
        <authorList>
            <person name="Sharma G."/>
            <person name="Subramanian S."/>
        </authorList>
    </citation>
    <scope>NUCLEOTIDE SEQUENCE [LARGE SCALE GENOMIC DNA]</scope>
    <source>
        <strain evidence="10 11">DSM 14724</strain>
    </source>
</reference>
<evidence type="ECO:0000256" key="7">
    <source>
        <dbReference type="PROSITE-ProRule" id="PRU01360"/>
    </source>
</evidence>
<dbReference type="PROSITE" id="PS52016">
    <property type="entry name" value="TONB_DEPENDENT_REC_3"/>
    <property type="match status" value="1"/>
</dbReference>
<evidence type="ECO:0000256" key="3">
    <source>
        <dbReference type="ARBA" id="ARBA00022452"/>
    </source>
</evidence>
<dbReference type="Pfam" id="PF13620">
    <property type="entry name" value="CarboxypepD_reg"/>
    <property type="match status" value="1"/>
</dbReference>
<dbReference type="PATRIC" id="fig|394096.3.peg.4221"/>
<dbReference type="Pfam" id="PF25183">
    <property type="entry name" value="OMP_b-brl_4"/>
    <property type="match status" value="2"/>
</dbReference>
<evidence type="ECO:0000256" key="5">
    <source>
        <dbReference type="ARBA" id="ARBA00023136"/>
    </source>
</evidence>
<keyword evidence="6 7" id="KW-0998">Cell outer membrane</keyword>
<evidence type="ECO:0000256" key="2">
    <source>
        <dbReference type="ARBA" id="ARBA00022448"/>
    </source>
</evidence>